<gene>
    <name evidence="2" type="ORF">S01H1_14460</name>
</gene>
<dbReference type="Pfam" id="PF16575">
    <property type="entry name" value="CLP1_P"/>
    <property type="match status" value="1"/>
</dbReference>
<dbReference type="InterPro" id="IPR027417">
    <property type="entry name" value="P-loop_NTPase"/>
</dbReference>
<evidence type="ECO:0000259" key="1">
    <source>
        <dbReference type="Pfam" id="PF16575"/>
    </source>
</evidence>
<accession>X0RW80</accession>
<dbReference type="AlphaFoldDB" id="X0RW80"/>
<dbReference type="EMBL" id="BARS01007524">
    <property type="protein sequence ID" value="GAF67291.1"/>
    <property type="molecule type" value="Genomic_DNA"/>
</dbReference>
<dbReference type="InterPro" id="IPR032319">
    <property type="entry name" value="CLP1_P"/>
</dbReference>
<organism evidence="2">
    <name type="scientific">marine sediment metagenome</name>
    <dbReference type="NCBI Taxonomy" id="412755"/>
    <lineage>
        <taxon>unclassified sequences</taxon>
        <taxon>metagenomes</taxon>
        <taxon>ecological metagenomes</taxon>
    </lineage>
</organism>
<reference evidence="2" key="1">
    <citation type="journal article" date="2014" name="Front. Microbiol.">
        <title>High frequency of phylogenetically diverse reductive dehalogenase-homologous genes in deep subseafloor sedimentary metagenomes.</title>
        <authorList>
            <person name="Kawai M."/>
            <person name="Futagami T."/>
            <person name="Toyoda A."/>
            <person name="Takaki Y."/>
            <person name="Nishi S."/>
            <person name="Hori S."/>
            <person name="Arai W."/>
            <person name="Tsubouchi T."/>
            <person name="Morono Y."/>
            <person name="Uchiyama I."/>
            <person name="Ito T."/>
            <person name="Fujiyama A."/>
            <person name="Inagaki F."/>
            <person name="Takami H."/>
        </authorList>
    </citation>
    <scope>NUCLEOTIDE SEQUENCE</scope>
    <source>
        <strain evidence="2">Expedition CK06-06</strain>
    </source>
</reference>
<proteinExistence type="predicted"/>
<feature type="non-terminal residue" evidence="2">
    <location>
        <position position="1"/>
    </location>
</feature>
<dbReference type="Gene3D" id="3.40.50.300">
    <property type="entry name" value="P-loop containing nucleotide triphosphate hydrolases"/>
    <property type="match status" value="1"/>
</dbReference>
<sequence length="246" mass="27705">DGDIGQSHLGPPTTIGWGLIQNKFESWKKIPLRDFYFAGATSPLGNMLPTVVGAKLISEIAKNHAEKVVMDTTGMVKGGAGKALKISKIDLVRPQLILALQREDELEHILIFFRGMRLPRIHRIPVPFGIIQKTYSDRLLYRERRFRDYFKNGKRISLSLDEIGLTNTKSEAYPPNQLISLRDKEGRDLALGMVEEINPEKGKMSLYTPFNETEKIGGMVLGKLRITLQGKQIQPASDHTTIPRSR</sequence>
<feature type="domain" description="Clp1 P-loop" evidence="1">
    <location>
        <begin position="1"/>
        <end position="152"/>
    </location>
</feature>
<protein>
    <recommendedName>
        <fullName evidence="1">Clp1 P-loop domain-containing protein</fullName>
    </recommendedName>
</protein>
<comment type="caution">
    <text evidence="2">The sequence shown here is derived from an EMBL/GenBank/DDBJ whole genome shotgun (WGS) entry which is preliminary data.</text>
</comment>
<evidence type="ECO:0000313" key="2">
    <source>
        <dbReference type="EMBL" id="GAF67291.1"/>
    </source>
</evidence>
<name>X0RW80_9ZZZZ</name>